<feature type="region of interest" description="Disordered" evidence="2">
    <location>
        <begin position="23"/>
        <end position="145"/>
    </location>
</feature>
<feature type="region of interest" description="Disordered" evidence="2">
    <location>
        <begin position="434"/>
        <end position="472"/>
    </location>
</feature>
<name>A0A564ZXQ4_PLAVI</name>
<sequence>MFKFLQDIDVAKRKLLNTINNKLALPNGDDECLFQGDEPTMSGALGAGERSLLRRGESSEEDSGQSDEGDASQPDEGDGSQPDEGDESQPDEGDGSQPGEDNSSEPDEDSSSQSDEDDSFEPSGDAKGSARSGCEEEGKREEEAVGVAAIGAADWVACRRKKKETRTGQSRRGSEVSTEVGAIRGAHPIRGRIERGEHGEHGESAKRGSRATPRDEVAELRRRNKILNDINERQTKQLLQLSCQLSSNIKSDSEGSERNYISAKVDAMERQLTQLKGEIATLEELASDKNAYVKKSYELGCLIKSLEGTLKEKSLLCVSLWREKLKLQQRLQRCRQQVQLSKEDLRACRMNLLHMQRGEKRLAFQFRGLVRSHGDRVGGIPLQRHRRKGRLKLKLKLKLRGGGESGACDDSEGAPPSVHPNGVYHPNSVYHLNSAYPPRRTSSADPTSHTISYSSGGANCRAEGHASRDSPEELARKVNRYKFVLGEWKSLSVRRKKKEDAELKETKKLLSQQVAKNEMLERNNQTLLERVRSLDRGAQGGGAVGSGMDSHLGNGMINRQEGDHPQTKELLDEVNFLAREVERLREDQLLLQEDVKKKSTIIVHLIKKHALSEEHFRLDSSLPILKNQLTYAEMRKIMEETLVENIRLRSDLATLAKCVKGDGAGQDNPRG</sequence>
<dbReference type="VEuPathDB" id="PlasmoDB:PVP01_1139600"/>
<evidence type="ECO:0000256" key="2">
    <source>
        <dbReference type="SAM" id="MobiDB-lite"/>
    </source>
</evidence>
<feature type="compositionally biased region" description="Polar residues" evidence="2">
    <location>
        <begin position="167"/>
        <end position="177"/>
    </location>
</feature>
<dbReference type="OrthoDB" id="372574at2759"/>
<feature type="compositionally biased region" description="Acidic residues" evidence="2">
    <location>
        <begin position="59"/>
        <end position="94"/>
    </location>
</feature>
<dbReference type="VEuPathDB" id="PlasmoDB:PVW1_110045400"/>
<keyword evidence="1" id="KW-0175">Coiled coil</keyword>
<dbReference type="EMBL" id="LT635622">
    <property type="protein sequence ID" value="VUZ97142.1"/>
    <property type="molecule type" value="Genomic_DNA"/>
</dbReference>
<dbReference type="VEuPathDB" id="PlasmoDB:PVPAM_110044300"/>
<feature type="coiled-coil region" evidence="1">
    <location>
        <begin position="567"/>
        <end position="594"/>
    </location>
</feature>
<reference evidence="4" key="1">
    <citation type="submission" date="2016-07" db="EMBL/GenBank/DDBJ databases">
        <authorList>
            <consortium name="Pathogen Informatics"/>
        </authorList>
    </citation>
    <scope>NUCLEOTIDE SEQUENCE [LARGE SCALE GENOMIC DNA]</scope>
</reference>
<dbReference type="VEuPathDB" id="PlasmoDB:PVX_113620"/>
<dbReference type="AlphaFoldDB" id="A0A564ZXQ4"/>
<evidence type="ECO:0000313" key="4">
    <source>
        <dbReference type="Proteomes" id="UP000220605"/>
    </source>
</evidence>
<feature type="compositionally biased region" description="Acidic residues" evidence="2">
    <location>
        <begin position="102"/>
        <end position="120"/>
    </location>
</feature>
<feature type="region of interest" description="Disordered" evidence="2">
    <location>
        <begin position="161"/>
        <end position="217"/>
    </location>
</feature>
<organism evidence="3 4">
    <name type="scientific">Plasmodium vivax</name>
    <name type="common">malaria parasite P. vivax</name>
    <dbReference type="NCBI Taxonomy" id="5855"/>
    <lineage>
        <taxon>Eukaryota</taxon>
        <taxon>Sar</taxon>
        <taxon>Alveolata</taxon>
        <taxon>Apicomplexa</taxon>
        <taxon>Aconoidasida</taxon>
        <taxon>Haemosporida</taxon>
        <taxon>Plasmodiidae</taxon>
        <taxon>Plasmodium</taxon>
        <taxon>Plasmodium (Plasmodium)</taxon>
    </lineage>
</organism>
<feature type="coiled-coil region" evidence="1">
    <location>
        <begin position="503"/>
        <end position="537"/>
    </location>
</feature>
<protein>
    <submittedName>
        <fullName evidence="3">Uncharacterized protein</fullName>
    </submittedName>
</protein>
<feature type="compositionally biased region" description="Polar residues" evidence="2">
    <location>
        <begin position="440"/>
        <end position="457"/>
    </location>
</feature>
<proteinExistence type="predicted"/>
<feature type="compositionally biased region" description="Basic and acidic residues" evidence="2">
    <location>
        <begin position="133"/>
        <end position="143"/>
    </location>
</feature>
<evidence type="ECO:0000313" key="3">
    <source>
        <dbReference type="EMBL" id="VUZ97142.1"/>
    </source>
</evidence>
<evidence type="ECO:0000256" key="1">
    <source>
        <dbReference type="SAM" id="Coils"/>
    </source>
</evidence>
<feature type="compositionally biased region" description="Basic and acidic residues" evidence="2">
    <location>
        <begin position="462"/>
        <end position="472"/>
    </location>
</feature>
<dbReference type="Proteomes" id="UP000220605">
    <property type="component" value="Chromosome 11"/>
</dbReference>
<gene>
    <name evidence="3" type="ORF">PVP01_1139600</name>
</gene>
<accession>A0A564ZXQ4</accession>
<feature type="compositionally biased region" description="Basic and acidic residues" evidence="2">
    <location>
        <begin position="191"/>
        <end position="217"/>
    </location>
</feature>